<evidence type="ECO:0000313" key="1">
    <source>
        <dbReference type="EMBL" id="JAH23243.1"/>
    </source>
</evidence>
<dbReference type="EMBL" id="GBXM01085334">
    <property type="protein sequence ID" value="JAH23243.1"/>
    <property type="molecule type" value="Transcribed_RNA"/>
</dbReference>
<accession>A0A0E9R4J8</accession>
<reference evidence="1" key="2">
    <citation type="journal article" date="2015" name="Fish Shellfish Immunol.">
        <title>Early steps in the European eel (Anguilla anguilla)-Vibrio vulnificus interaction in the gills: Role of the RtxA13 toxin.</title>
        <authorList>
            <person name="Callol A."/>
            <person name="Pajuelo D."/>
            <person name="Ebbesson L."/>
            <person name="Teles M."/>
            <person name="MacKenzie S."/>
            <person name="Amaro C."/>
        </authorList>
    </citation>
    <scope>NUCLEOTIDE SEQUENCE</scope>
</reference>
<name>A0A0E9R4J8_ANGAN</name>
<sequence>MLFGFCQAQNGNERGYSPCLDTLYLQPHFSQIHYSLIISFWGLCEIGNPEVQM</sequence>
<proteinExistence type="predicted"/>
<dbReference type="AlphaFoldDB" id="A0A0E9R4J8"/>
<organism evidence="1">
    <name type="scientific">Anguilla anguilla</name>
    <name type="common">European freshwater eel</name>
    <name type="synonym">Muraena anguilla</name>
    <dbReference type="NCBI Taxonomy" id="7936"/>
    <lineage>
        <taxon>Eukaryota</taxon>
        <taxon>Metazoa</taxon>
        <taxon>Chordata</taxon>
        <taxon>Craniata</taxon>
        <taxon>Vertebrata</taxon>
        <taxon>Euteleostomi</taxon>
        <taxon>Actinopterygii</taxon>
        <taxon>Neopterygii</taxon>
        <taxon>Teleostei</taxon>
        <taxon>Anguilliformes</taxon>
        <taxon>Anguillidae</taxon>
        <taxon>Anguilla</taxon>
    </lineage>
</organism>
<reference evidence="1" key="1">
    <citation type="submission" date="2014-11" db="EMBL/GenBank/DDBJ databases">
        <authorList>
            <person name="Amaro Gonzalez C."/>
        </authorList>
    </citation>
    <scope>NUCLEOTIDE SEQUENCE</scope>
</reference>
<protein>
    <submittedName>
        <fullName evidence="1">Uncharacterized protein</fullName>
    </submittedName>
</protein>